<dbReference type="AlphaFoldDB" id="A0A4Q2JSK6"/>
<evidence type="ECO:0000256" key="7">
    <source>
        <dbReference type="ARBA" id="ARBA00035120"/>
    </source>
</evidence>
<keyword evidence="5 10" id="KW-0472">Membrane</keyword>
<keyword evidence="10" id="KW-0479">Metal-binding</keyword>
<keyword evidence="10" id="KW-0915">Sodium</keyword>
<evidence type="ECO:0000256" key="2">
    <source>
        <dbReference type="ARBA" id="ARBA00022475"/>
    </source>
</evidence>
<comment type="similarity">
    <text evidence="7 10">Belongs to the fluoride channel Fluc/FEX (TC 1.A.43) family.</text>
</comment>
<keyword evidence="3 10" id="KW-0812">Transmembrane</keyword>
<keyword evidence="6 10" id="KW-0407">Ion channel</keyword>
<evidence type="ECO:0000256" key="10">
    <source>
        <dbReference type="HAMAP-Rule" id="MF_00454"/>
    </source>
</evidence>
<keyword evidence="4 10" id="KW-1133">Transmembrane helix</keyword>
<proteinExistence type="inferred from homology"/>
<dbReference type="GO" id="GO:0005886">
    <property type="term" value="C:plasma membrane"/>
    <property type="evidence" value="ECO:0007669"/>
    <property type="project" value="UniProtKB-SubCell"/>
</dbReference>
<keyword evidence="2 10" id="KW-1003">Cell membrane</keyword>
<protein>
    <recommendedName>
        <fullName evidence="10">Fluoride-specific ion channel FluC</fullName>
    </recommendedName>
</protein>
<dbReference type="GO" id="GO:0046872">
    <property type="term" value="F:metal ion binding"/>
    <property type="evidence" value="ECO:0007669"/>
    <property type="project" value="UniProtKB-KW"/>
</dbReference>
<evidence type="ECO:0000256" key="9">
    <source>
        <dbReference type="ARBA" id="ARBA00049940"/>
    </source>
</evidence>
<feature type="transmembrane region" description="Helical" evidence="10">
    <location>
        <begin position="55"/>
        <end position="73"/>
    </location>
</feature>
<evidence type="ECO:0000313" key="12">
    <source>
        <dbReference type="Proteomes" id="UP000292935"/>
    </source>
</evidence>
<evidence type="ECO:0000256" key="6">
    <source>
        <dbReference type="ARBA" id="ARBA00023303"/>
    </source>
</evidence>
<dbReference type="HAMAP" id="MF_00454">
    <property type="entry name" value="FluC"/>
    <property type="match status" value="1"/>
</dbReference>
<dbReference type="PANTHER" id="PTHR28259">
    <property type="entry name" value="FLUORIDE EXPORT PROTEIN 1-RELATED"/>
    <property type="match status" value="1"/>
</dbReference>
<accession>A0A4Q2JSK6</accession>
<dbReference type="PANTHER" id="PTHR28259:SF1">
    <property type="entry name" value="FLUORIDE EXPORT PROTEIN 1-RELATED"/>
    <property type="match status" value="1"/>
</dbReference>
<dbReference type="GO" id="GO:0062054">
    <property type="term" value="F:fluoride channel activity"/>
    <property type="evidence" value="ECO:0007669"/>
    <property type="project" value="UniProtKB-UniRule"/>
</dbReference>
<dbReference type="Proteomes" id="UP000292935">
    <property type="component" value="Unassembled WGS sequence"/>
</dbReference>
<dbReference type="InterPro" id="IPR003691">
    <property type="entry name" value="FluC"/>
</dbReference>
<evidence type="ECO:0000256" key="8">
    <source>
        <dbReference type="ARBA" id="ARBA00035585"/>
    </source>
</evidence>
<dbReference type="OrthoDB" id="4408652at2"/>
<comment type="catalytic activity">
    <reaction evidence="8">
        <text>fluoride(in) = fluoride(out)</text>
        <dbReference type="Rhea" id="RHEA:76159"/>
        <dbReference type="ChEBI" id="CHEBI:17051"/>
    </reaction>
    <physiologicalReaction direction="left-to-right" evidence="8">
        <dbReference type="Rhea" id="RHEA:76160"/>
    </physiologicalReaction>
</comment>
<evidence type="ECO:0000256" key="4">
    <source>
        <dbReference type="ARBA" id="ARBA00022989"/>
    </source>
</evidence>
<comment type="activity regulation">
    <text evidence="10">Na(+) is not transported, but it plays an essential structural role and its presence is essential for fluoride channel function.</text>
</comment>
<evidence type="ECO:0000256" key="1">
    <source>
        <dbReference type="ARBA" id="ARBA00004651"/>
    </source>
</evidence>
<keyword evidence="10" id="KW-0813">Transport</keyword>
<feature type="binding site" evidence="10">
    <location>
        <position position="68"/>
    </location>
    <ligand>
        <name>Na(+)</name>
        <dbReference type="ChEBI" id="CHEBI:29101"/>
        <note>structural</note>
    </ligand>
</feature>
<comment type="subcellular location">
    <subcellularLocation>
        <location evidence="1 10">Cell membrane</location>
        <topology evidence="1 10">Multi-pass membrane protein</topology>
    </subcellularLocation>
</comment>
<feature type="transmembrane region" description="Helical" evidence="10">
    <location>
        <begin position="93"/>
        <end position="114"/>
    </location>
</feature>
<reference evidence="11 12" key="1">
    <citation type="submission" date="2019-01" db="EMBL/GenBank/DDBJ databases">
        <authorList>
            <person name="Li J."/>
        </authorList>
    </citation>
    <scope>NUCLEOTIDE SEQUENCE [LARGE SCALE GENOMIC DNA]</scope>
    <source>
        <strain evidence="11 12">CCUG 35506</strain>
    </source>
</reference>
<dbReference type="EMBL" id="SDPO01000001">
    <property type="protein sequence ID" value="RXZ51305.1"/>
    <property type="molecule type" value="Genomic_DNA"/>
</dbReference>
<gene>
    <name evidence="10" type="primary">fluC</name>
    <name evidence="10" type="synonym">crcB</name>
    <name evidence="11" type="ORF">ESP57_01715</name>
</gene>
<comment type="function">
    <text evidence="9 10">Fluoride-specific ion channel. Important for reducing fluoride concentration in the cell, thus reducing its toxicity.</text>
</comment>
<keyword evidence="12" id="KW-1185">Reference proteome</keyword>
<organism evidence="11 12">
    <name type="scientific">Agromyces fucosus</name>
    <dbReference type="NCBI Taxonomy" id="41985"/>
    <lineage>
        <taxon>Bacteria</taxon>
        <taxon>Bacillati</taxon>
        <taxon>Actinomycetota</taxon>
        <taxon>Actinomycetes</taxon>
        <taxon>Micrococcales</taxon>
        <taxon>Microbacteriaceae</taxon>
        <taxon>Agromyces</taxon>
    </lineage>
</organism>
<evidence type="ECO:0000313" key="11">
    <source>
        <dbReference type="EMBL" id="RXZ51305.1"/>
    </source>
</evidence>
<dbReference type="Pfam" id="PF02537">
    <property type="entry name" value="CRCB"/>
    <property type="match status" value="1"/>
</dbReference>
<evidence type="ECO:0000256" key="5">
    <source>
        <dbReference type="ARBA" id="ARBA00023136"/>
    </source>
</evidence>
<sequence length="128" mass="12509">MAGSAARAGLALVIPPVAQVPLAIAIVNLVGAFVLGCLYAALAHRGHDDASAVQLRLLLGTGFCGGFTTYSALASDTVVLAVDGAVGVSMVYALGTVLVGALATWAGIVVGTALGRGHGRAVRDGGPA</sequence>
<evidence type="ECO:0000256" key="3">
    <source>
        <dbReference type="ARBA" id="ARBA00022692"/>
    </source>
</evidence>
<keyword evidence="10" id="KW-0406">Ion transport</keyword>
<feature type="binding site" evidence="10">
    <location>
        <position position="65"/>
    </location>
    <ligand>
        <name>Na(+)</name>
        <dbReference type="ChEBI" id="CHEBI:29101"/>
        <note>structural</note>
    </ligand>
</feature>
<name>A0A4Q2JSK6_9MICO</name>
<dbReference type="GO" id="GO:0140114">
    <property type="term" value="P:cellular detoxification of fluoride"/>
    <property type="evidence" value="ECO:0007669"/>
    <property type="project" value="UniProtKB-UniRule"/>
</dbReference>
<feature type="transmembrane region" description="Helical" evidence="10">
    <location>
        <begin position="20"/>
        <end position="43"/>
    </location>
</feature>
<comment type="caution">
    <text evidence="11">The sequence shown here is derived from an EMBL/GenBank/DDBJ whole genome shotgun (WGS) entry which is preliminary data.</text>
</comment>